<accession>A0ACC6TNI6</accession>
<dbReference type="EMBL" id="JZWS03000003">
    <property type="protein sequence ID" value="MEW9491360.1"/>
    <property type="molecule type" value="Genomic_DNA"/>
</dbReference>
<gene>
    <name evidence="1" type="ORF">TQ35_0004045</name>
</gene>
<evidence type="ECO:0000313" key="2">
    <source>
        <dbReference type="Proteomes" id="UP000053480"/>
    </source>
</evidence>
<reference evidence="1" key="1">
    <citation type="submission" date="2024-07" db="EMBL/GenBank/DDBJ databases">
        <title>Metagenome and Metagenome-Assembled Genomes of Archaea from a hot spring from the geothermal field of Los Azufres, Mexico.</title>
        <authorList>
            <person name="Marin-Paredes R."/>
            <person name="Martinez-Romero E."/>
            <person name="Servin-Garciduenas L.E."/>
        </authorList>
    </citation>
    <scope>NUCLEOTIDE SEQUENCE</scope>
    <source>
        <strain evidence="1">AZ1-454</strain>
    </source>
</reference>
<name>A0ACC6TNI6_9CREN</name>
<comment type="caution">
    <text evidence="1">The sequence shown here is derived from an EMBL/GenBank/DDBJ whole genome shotgun (WGS) entry which is preliminary data.</text>
</comment>
<dbReference type="Proteomes" id="UP000053480">
    <property type="component" value="Unassembled WGS sequence"/>
</dbReference>
<sequence length="276" mass="31052">MKVCGNGASDGFRFYVGKDFFLLDRGIDVLIKAKGVEVRKSRDTNVEALGKLTEAIRKGYKYAFLDGYLLTYNFGFGFGEFRILKVDLEDDNFSRLTRALLDGSIEEREYNLELSKVDWSKLKGYTVMVVDEFSLVSSDVDWNVFSYEAGALVNCLELDAKVTGEKVSVGSLSFLVKRYSEFVDLSAFMTLFSVLRGGYEGEFELDNGNGYVYQPFSAVSIKHVGKTRICGKFRLEEPAYCAFGDGISLYSSNEQSLERAIKDVERLREISGKLKS</sequence>
<protein>
    <submittedName>
        <fullName evidence="1">Uncharacterized protein</fullName>
    </submittedName>
</protein>
<proteinExistence type="predicted"/>
<organism evidence="1 2">
    <name type="scientific">Candidatus Aramenus sulfurataquae</name>
    <dbReference type="NCBI Taxonomy" id="1326980"/>
    <lineage>
        <taxon>Archaea</taxon>
        <taxon>Thermoproteota</taxon>
        <taxon>Thermoprotei</taxon>
        <taxon>Sulfolobales</taxon>
        <taxon>Sulfolobaceae</taxon>
        <taxon>Candidatus Aramenus</taxon>
    </lineage>
</organism>
<evidence type="ECO:0000313" key="1">
    <source>
        <dbReference type="EMBL" id="MEW9491360.1"/>
    </source>
</evidence>